<dbReference type="AlphaFoldDB" id="A0A266NE12"/>
<accession>A0A266NE12</accession>
<dbReference type="EMBL" id="NQKI01000009">
    <property type="protein sequence ID" value="OZY60015.1"/>
    <property type="molecule type" value="Genomic_DNA"/>
</dbReference>
<evidence type="ECO:0000313" key="1">
    <source>
        <dbReference type="EMBL" id="OZY60015.1"/>
    </source>
</evidence>
<sequence length="124" mass="14120">MKYATFHPDGTLNLRLIKGTHVIPDDAIEVDSVLWQKLICEADGIWTLGTDGEITKQPFPVIEQTREDIERLRLGAYAEPVSGSDRFFAEANRMQVMGEPGWEAVRDAGIKRFNEIQALYQWPE</sequence>
<dbReference type="Proteomes" id="UP000215788">
    <property type="component" value="Unassembled WGS sequence"/>
</dbReference>
<protein>
    <submittedName>
        <fullName evidence="1">Uncharacterized protein</fullName>
    </submittedName>
</protein>
<evidence type="ECO:0000313" key="2">
    <source>
        <dbReference type="Proteomes" id="UP000215788"/>
    </source>
</evidence>
<gene>
    <name evidence="1" type="ORF">CJF39_08150</name>
</gene>
<dbReference type="RefSeq" id="WP_094992958.1">
    <property type="nucleotide sequence ID" value="NZ_NQKI01000009.1"/>
</dbReference>
<comment type="caution">
    <text evidence="1">The sequence shown here is derived from an EMBL/GenBank/DDBJ whole genome shotgun (WGS) entry which is preliminary data.</text>
</comment>
<name>A0A266NE12_9PSED</name>
<dbReference type="OrthoDB" id="7875280at2"/>
<organism evidence="1 2">
    <name type="scientific">Pseudomonas lundensis</name>
    <dbReference type="NCBI Taxonomy" id="86185"/>
    <lineage>
        <taxon>Bacteria</taxon>
        <taxon>Pseudomonadati</taxon>
        <taxon>Pseudomonadota</taxon>
        <taxon>Gammaproteobacteria</taxon>
        <taxon>Pseudomonadales</taxon>
        <taxon>Pseudomonadaceae</taxon>
        <taxon>Pseudomonas</taxon>
    </lineage>
</organism>
<proteinExistence type="predicted"/>
<reference evidence="1 2" key="1">
    <citation type="submission" date="2017-08" db="EMBL/GenBank/DDBJ databases">
        <title>Genomic and metabolic characterisation of spoilage-associated Pseudomonas species.</title>
        <authorList>
            <person name="Stanborough T."/>
            <person name="Fegan N."/>
            <person name="Powell S.M."/>
            <person name="Singh T."/>
            <person name="Tamplin M.L."/>
            <person name="Chandry P.S."/>
        </authorList>
    </citation>
    <scope>NUCLEOTIDE SEQUENCE [LARGE SCALE GENOMIC DNA]</scope>
    <source>
        <strain evidence="1 2">L1802</strain>
    </source>
</reference>